<feature type="compositionally biased region" description="Low complexity" evidence="1">
    <location>
        <begin position="253"/>
        <end position="263"/>
    </location>
</feature>
<dbReference type="GO" id="GO:0006893">
    <property type="term" value="P:Golgi to plasma membrane transport"/>
    <property type="evidence" value="ECO:0007669"/>
    <property type="project" value="UniProtKB-ARBA"/>
</dbReference>
<accession>A0A061S2I5</accession>
<dbReference type="GO" id="GO:0034044">
    <property type="term" value="C:exomer complex"/>
    <property type="evidence" value="ECO:0007669"/>
    <property type="project" value="TreeGrafter"/>
</dbReference>
<dbReference type="AlphaFoldDB" id="A0A061S2I5"/>
<reference evidence="2" key="1">
    <citation type="submission" date="2014-05" db="EMBL/GenBank/DDBJ databases">
        <title>The transcriptome of the halophilic microalga Tetraselmis sp. GSL018 isolated from the Great Salt Lake, Utah.</title>
        <authorList>
            <person name="Jinkerson R.E."/>
            <person name="D'Adamo S."/>
            <person name="Posewitz M.C."/>
        </authorList>
    </citation>
    <scope>NUCLEOTIDE SEQUENCE</scope>
    <source>
        <strain evidence="2">GSL018</strain>
    </source>
</reference>
<sequence length="284" mass="31350">METIKYTTENVEQIPGESVGVRNTWLSTRASRIGVGPPDLVWLKKVLGRHDTAAVDNLEFTGYYHWVTGLDVSSAATVAAYFADLKSDVEQYSLLEGLISTKVHDVSGGLYCCFDALSKVDLRCSFSVPGGVRVEAVDAAGKSITAGPEHWAGACVSAFLRAELLDLQTLAAAGGLRRFEALPTPRAEQELLGCVERVYRDDTQRARITSLSTDPGMGVRAEDWDPLCAALYHHFERRQRFEQAHTLSRAPRRTPSSRGSPSATRRRRCTQRWRSMTSTSLRTA</sequence>
<organism evidence="2">
    <name type="scientific">Tetraselmis sp. GSL018</name>
    <dbReference type="NCBI Taxonomy" id="582737"/>
    <lineage>
        <taxon>Eukaryota</taxon>
        <taxon>Viridiplantae</taxon>
        <taxon>Chlorophyta</taxon>
        <taxon>core chlorophytes</taxon>
        <taxon>Chlorodendrophyceae</taxon>
        <taxon>Chlorodendrales</taxon>
        <taxon>Chlorodendraceae</taxon>
        <taxon>Tetraselmis</taxon>
    </lineage>
</organism>
<dbReference type="PANTHER" id="PTHR31975:SF1">
    <property type="entry name" value="BUD SITE SELECTION PROTEIN 7-RELATED"/>
    <property type="match status" value="1"/>
</dbReference>
<dbReference type="EMBL" id="GBEZ01008330">
    <property type="protein sequence ID" value="JAC77204.1"/>
    <property type="molecule type" value="Transcribed_RNA"/>
</dbReference>
<name>A0A061S2I5_9CHLO</name>
<feature type="compositionally biased region" description="Polar residues" evidence="1">
    <location>
        <begin position="275"/>
        <end position="284"/>
    </location>
</feature>
<gene>
    <name evidence="2" type="ORF">TSPGSL018_18280</name>
</gene>
<dbReference type="Gene3D" id="1.25.40.10">
    <property type="entry name" value="Tetratricopeptide repeat domain"/>
    <property type="match status" value="1"/>
</dbReference>
<feature type="region of interest" description="Disordered" evidence="1">
    <location>
        <begin position="243"/>
        <end position="284"/>
    </location>
</feature>
<protein>
    <submittedName>
        <fullName evidence="2">Bud site selection-related protein</fullName>
    </submittedName>
</protein>
<dbReference type="Pfam" id="PF09295">
    <property type="entry name" value="ChAPs"/>
    <property type="match status" value="1"/>
</dbReference>
<dbReference type="PANTHER" id="PTHR31975">
    <property type="entry name" value="BUD SITE SELECTION PROTEIN 7-RELATED"/>
    <property type="match status" value="1"/>
</dbReference>
<evidence type="ECO:0000256" key="1">
    <source>
        <dbReference type="SAM" id="MobiDB-lite"/>
    </source>
</evidence>
<dbReference type="InterPro" id="IPR011990">
    <property type="entry name" value="TPR-like_helical_dom_sf"/>
</dbReference>
<dbReference type="InterPro" id="IPR015374">
    <property type="entry name" value="ChAPs"/>
</dbReference>
<proteinExistence type="predicted"/>
<evidence type="ECO:0000313" key="2">
    <source>
        <dbReference type="EMBL" id="JAC77204.1"/>
    </source>
</evidence>